<keyword evidence="3" id="KW-1003">Cell membrane</keyword>
<dbReference type="eggNOG" id="COG2244">
    <property type="taxonomic scope" value="Bacteria"/>
</dbReference>
<feature type="transmembrane region" description="Helical" evidence="7">
    <location>
        <begin position="26"/>
        <end position="50"/>
    </location>
</feature>
<feature type="transmembrane region" description="Helical" evidence="7">
    <location>
        <begin position="306"/>
        <end position="329"/>
    </location>
</feature>
<dbReference type="KEGG" id="cgb:cg0421"/>
<dbReference type="STRING" id="196627.cg0421"/>
<accession>Q8NTF6</accession>
<dbReference type="GeneID" id="1021405"/>
<keyword evidence="9" id="KW-1185">Reference proteome</keyword>
<dbReference type="Pfam" id="PF13440">
    <property type="entry name" value="Polysacc_synt_3"/>
    <property type="match status" value="1"/>
</dbReference>
<evidence type="ECO:0000256" key="5">
    <source>
        <dbReference type="ARBA" id="ARBA00022989"/>
    </source>
</evidence>
<feature type="transmembrane region" description="Helical" evidence="7">
    <location>
        <begin position="93"/>
        <end position="116"/>
    </location>
</feature>
<comment type="subcellular location">
    <subcellularLocation>
        <location evidence="1">Cell membrane</location>
        <topology evidence="1">Multi-pass membrane protein</topology>
    </subcellularLocation>
</comment>
<feature type="transmembrane region" description="Helical" evidence="7">
    <location>
        <begin position="371"/>
        <end position="389"/>
    </location>
</feature>
<evidence type="ECO:0000256" key="1">
    <source>
        <dbReference type="ARBA" id="ARBA00004651"/>
    </source>
</evidence>
<evidence type="ECO:0000256" key="7">
    <source>
        <dbReference type="SAM" id="Phobius"/>
    </source>
</evidence>
<comment type="similarity">
    <text evidence="2">Belongs to the polysaccharide synthase family.</text>
</comment>
<dbReference type="HOGENOM" id="CLU_026911_2_0_11"/>
<keyword evidence="6 7" id="KW-0472">Membrane</keyword>
<reference evidence="9" key="1">
    <citation type="journal article" date="2003" name="Appl. Microbiol. Biotechnol.">
        <title>The Corynebacterium glutamicum genome: features and impacts on biotechnological processes.</title>
        <authorList>
            <person name="Ikeda M."/>
            <person name="Nakagawa S."/>
        </authorList>
    </citation>
    <scope>NUCLEOTIDE SEQUENCE [LARGE SCALE GENOMIC DNA]</scope>
    <source>
        <strain evidence="9">ATCC 13032 / DSM 20300 / BCRC 11384 / JCM 1318 / LMG 3730 / NCIMB 10025</strain>
    </source>
</reference>
<evidence type="ECO:0000256" key="6">
    <source>
        <dbReference type="ARBA" id="ARBA00023136"/>
    </source>
</evidence>
<dbReference type="GO" id="GO:0005886">
    <property type="term" value="C:plasma membrane"/>
    <property type="evidence" value="ECO:0007669"/>
    <property type="project" value="UniProtKB-SubCell"/>
</dbReference>
<dbReference type="PANTHER" id="PTHR30250">
    <property type="entry name" value="PST FAMILY PREDICTED COLANIC ACID TRANSPORTER"/>
    <property type="match status" value="1"/>
</dbReference>
<dbReference type="EMBL" id="BA000036">
    <property type="protein sequence ID" value="BAB97744.1"/>
    <property type="molecule type" value="Genomic_DNA"/>
</dbReference>
<name>Q8NTF6_CORGL</name>
<gene>
    <name evidence="8" type="ordered locus">Cgl0351</name>
</gene>
<evidence type="ECO:0000313" key="9">
    <source>
        <dbReference type="Proteomes" id="UP000000582"/>
    </source>
</evidence>
<evidence type="ECO:0000313" key="8">
    <source>
        <dbReference type="EMBL" id="BAB97744.1"/>
    </source>
</evidence>
<keyword evidence="5 7" id="KW-1133">Transmembrane helix</keyword>
<feature type="transmembrane region" description="Helical" evidence="7">
    <location>
        <begin position="190"/>
        <end position="209"/>
    </location>
</feature>
<feature type="transmembrane region" description="Helical" evidence="7">
    <location>
        <begin position="56"/>
        <end position="81"/>
    </location>
</feature>
<dbReference type="Proteomes" id="UP000000582">
    <property type="component" value="Chromosome"/>
</dbReference>
<feature type="transmembrane region" description="Helical" evidence="7">
    <location>
        <begin position="128"/>
        <end position="145"/>
    </location>
</feature>
<dbReference type="PANTHER" id="PTHR30250:SF10">
    <property type="entry name" value="LIPOPOLYSACCHARIDE BIOSYNTHESIS PROTEIN WZXC"/>
    <property type="match status" value="1"/>
</dbReference>
<dbReference type="CDD" id="cd13127">
    <property type="entry name" value="MATE_tuaB_like"/>
    <property type="match status" value="1"/>
</dbReference>
<feature type="transmembrane region" description="Helical" evidence="7">
    <location>
        <begin position="429"/>
        <end position="448"/>
    </location>
</feature>
<evidence type="ECO:0000256" key="2">
    <source>
        <dbReference type="ARBA" id="ARBA00007430"/>
    </source>
</evidence>
<dbReference type="BioCyc" id="CORYNE:G18NG-9908-MONOMER"/>
<dbReference type="PATRIC" id="fig|196627.13.peg.354"/>
<accession>Q6M810</accession>
<feature type="transmembrane region" description="Helical" evidence="7">
    <location>
        <begin position="335"/>
        <end position="359"/>
    </location>
</feature>
<proteinExistence type="inferred from homology"/>
<protein>
    <submittedName>
        <fullName evidence="8">Membrane protein involved in the export of O-antigen and teichoic acid</fullName>
    </submittedName>
</protein>
<evidence type="ECO:0000256" key="3">
    <source>
        <dbReference type="ARBA" id="ARBA00022475"/>
    </source>
</evidence>
<dbReference type="KEGG" id="cgl:Cgl0351"/>
<dbReference type="InterPro" id="IPR050833">
    <property type="entry name" value="Poly_Biosynth_Transport"/>
</dbReference>
<feature type="transmembrane region" description="Helical" evidence="7">
    <location>
        <begin position="395"/>
        <end position="417"/>
    </location>
</feature>
<organism evidence="8 9">
    <name type="scientific">Corynebacterium glutamicum (strain ATCC 13032 / DSM 20300 / JCM 1318 / BCRC 11384 / CCUG 27702 / LMG 3730 / NBRC 12168 / NCIMB 10025 / NRRL B-2784 / 534)</name>
    <dbReference type="NCBI Taxonomy" id="196627"/>
    <lineage>
        <taxon>Bacteria</taxon>
        <taxon>Bacillati</taxon>
        <taxon>Actinomycetota</taxon>
        <taxon>Actinomycetes</taxon>
        <taxon>Mycobacteriales</taxon>
        <taxon>Corynebacteriaceae</taxon>
        <taxon>Corynebacterium</taxon>
    </lineage>
</organism>
<feature type="transmembrane region" description="Helical" evidence="7">
    <location>
        <begin position="157"/>
        <end position="178"/>
    </location>
</feature>
<sequence length="497" mass="54339">MANTRDEATEVPEDGSLRKGAARGSAITLVGQITRILIQLLSVILLARLIPPADFGLYAMVLAVSGVAQIFLDLGFSMAALRSRDLTKQQHSNLFWINTSAGFLLFIIIFSLAIPLATFYGDDRLIRVTQWISIVYLLGGITAQFRVHLNRHLRFGALSLADVLAPLVALVVAVIMAMKGYGVQALVVQTILNYLVMLVLVVVMARWVPSFPRKTPGMKPLLTFGMGLGATRFLSYLTQNIDSIIIGRVMGPVQLGFYDRAFRLAVAPVVQISFPFTRVAIPFLVRVMDDGKKYVAALREAQMVGIYGTASFLLVFGGMATPIVTLIFGPDWVEAGLLMTILCIGAIFRTLQQVATWVFMSKGLSGALLKLNLVMQPVIVLLIIGGARWGTVGVAWAGTLGYFLFWLVSIAWASYATNLNLWSLVTNPLEIIGKFSLPAGLITFAISSNSSLSLLTQFLASIGGALIWFVFIYCISKKIKKDIRRLVGIGMLVLKRR</sequence>
<keyword evidence="4 7" id="KW-0812">Transmembrane</keyword>
<feature type="transmembrane region" description="Helical" evidence="7">
    <location>
        <begin position="454"/>
        <end position="475"/>
    </location>
</feature>
<dbReference type="RefSeq" id="WP_011013591.1">
    <property type="nucleotide sequence ID" value="NC_003450.3"/>
</dbReference>
<dbReference type="OrthoDB" id="9770347at2"/>
<dbReference type="AlphaFoldDB" id="Q8NTF6"/>
<evidence type="ECO:0000256" key="4">
    <source>
        <dbReference type="ARBA" id="ARBA00022692"/>
    </source>
</evidence>